<evidence type="ECO:0000256" key="4">
    <source>
        <dbReference type="ARBA" id="ARBA00023080"/>
    </source>
</evidence>
<reference evidence="6 7" key="1">
    <citation type="submission" date="2020-11" db="EMBL/GenBank/DDBJ databases">
        <title>Description of Pontivivens ytuae sp. nov. isolated from deep sea sediment of Mariana Trench.</title>
        <authorList>
            <person name="Wang Z."/>
            <person name="Sun Q.-L."/>
            <person name="Xu X.-D."/>
            <person name="Tang Y.-Z."/>
            <person name="Zhang J."/>
        </authorList>
    </citation>
    <scope>NUCLEOTIDE SEQUENCE [LARGE SCALE GENOMIC DNA]</scope>
    <source>
        <strain evidence="6 7">MT2928</strain>
    </source>
</reference>
<protein>
    <submittedName>
        <fullName evidence="6">Nucleoside-diphosphate kinase</fullName>
    </submittedName>
</protein>
<evidence type="ECO:0000313" key="7">
    <source>
        <dbReference type="Proteomes" id="UP000594800"/>
    </source>
</evidence>
<keyword evidence="1" id="KW-0597">Phosphoprotein</keyword>
<dbReference type="PRINTS" id="PR01243">
    <property type="entry name" value="NUCDPKINASE"/>
</dbReference>
<dbReference type="AlphaFoldDB" id="A0A7S9LT31"/>
<evidence type="ECO:0000256" key="2">
    <source>
        <dbReference type="ARBA" id="ARBA00022679"/>
    </source>
</evidence>
<evidence type="ECO:0000259" key="5">
    <source>
        <dbReference type="Pfam" id="PF00334"/>
    </source>
</evidence>
<dbReference type="GO" id="GO:0006183">
    <property type="term" value="P:GTP biosynthetic process"/>
    <property type="evidence" value="ECO:0007669"/>
    <property type="project" value="InterPro"/>
</dbReference>
<dbReference type="GO" id="GO:0004550">
    <property type="term" value="F:nucleoside diphosphate kinase activity"/>
    <property type="evidence" value="ECO:0007669"/>
    <property type="project" value="InterPro"/>
</dbReference>
<evidence type="ECO:0000256" key="1">
    <source>
        <dbReference type="ARBA" id="ARBA00022553"/>
    </source>
</evidence>
<sequence>MISSACGLTVFGPEVAKAGLTTALHHFIEARSGLRIEDCFLVLHTRRSIRAFYQLTGSTGGDHWDLVESLFDLRPACVTLWSGEDALKRLQRLKGATQPAEAEPGTVRSLFWCDNPVANLIHVSDTPEVMASELQILRSKAIGGDLRAWQGAAGHRYSHSALWTLNALLARHLGRSERYSDLPADGNARLSANLLWHQAEDLAMNAGLEDPVRRYLLGESDALTELLQGAGQVSAWERLMLRCGRHSNPVWASRIAMSAVEDSLAQCR</sequence>
<accession>A0A7S9LT31</accession>
<dbReference type="EMBL" id="CP064942">
    <property type="protein sequence ID" value="QPH54789.1"/>
    <property type="molecule type" value="Genomic_DNA"/>
</dbReference>
<name>A0A7S9LT31_9RHOB</name>
<evidence type="ECO:0000313" key="6">
    <source>
        <dbReference type="EMBL" id="QPH54789.1"/>
    </source>
</evidence>
<gene>
    <name evidence="6" type="ORF">I0K15_03170</name>
</gene>
<dbReference type="InterPro" id="IPR036850">
    <property type="entry name" value="NDK-like_dom_sf"/>
</dbReference>
<keyword evidence="2" id="KW-0808">Transferase</keyword>
<dbReference type="InterPro" id="IPR001564">
    <property type="entry name" value="Nucleoside_diP_kinase"/>
</dbReference>
<feature type="domain" description="Nucleoside diphosphate kinase-like" evidence="5">
    <location>
        <begin position="13"/>
        <end position="137"/>
    </location>
</feature>
<keyword evidence="4" id="KW-0546">Nucleotide metabolism</keyword>
<proteinExistence type="predicted"/>
<dbReference type="RefSeq" id="WP_196103991.1">
    <property type="nucleotide sequence ID" value="NZ_CP064942.1"/>
</dbReference>
<dbReference type="GO" id="GO:0006241">
    <property type="term" value="P:CTP biosynthetic process"/>
    <property type="evidence" value="ECO:0007669"/>
    <property type="project" value="InterPro"/>
</dbReference>
<evidence type="ECO:0000256" key="3">
    <source>
        <dbReference type="ARBA" id="ARBA00022777"/>
    </source>
</evidence>
<dbReference type="Proteomes" id="UP000594800">
    <property type="component" value="Chromosome"/>
</dbReference>
<dbReference type="InterPro" id="IPR034907">
    <property type="entry name" value="NDK-like_dom"/>
</dbReference>
<dbReference type="GO" id="GO:0006228">
    <property type="term" value="P:UTP biosynthetic process"/>
    <property type="evidence" value="ECO:0007669"/>
    <property type="project" value="InterPro"/>
</dbReference>
<dbReference type="Gene3D" id="3.30.70.141">
    <property type="entry name" value="Nucleoside diphosphate kinase-like domain"/>
    <property type="match status" value="1"/>
</dbReference>
<keyword evidence="3 6" id="KW-0418">Kinase</keyword>
<dbReference type="Pfam" id="PF00334">
    <property type="entry name" value="NDK"/>
    <property type="match status" value="1"/>
</dbReference>
<organism evidence="6 7">
    <name type="scientific">Pontivivens ytuae</name>
    <dbReference type="NCBI Taxonomy" id="2789856"/>
    <lineage>
        <taxon>Bacteria</taxon>
        <taxon>Pseudomonadati</taxon>
        <taxon>Pseudomonadota</taxon>
        <taxon>Alphaproteobacteria</taxon>
        <taxon>Rhodobacterales</taxon>
        <taxon>Paracoccaceae</taxon>
        <taxon>Pontivivens</taxon>
    </lineage>
</organism>
<dbReference type="SUPFAM" id="SSF54919">
    <property type="entry name" value="Nucleoside diphosphate kinase, NDK"/>
    <property type="match status" value="1"/>
</dbReference>
<dbReference type="KEGG" id="poz:I0K15_03170"/>
<keyword evidence="7" id="KW-1185">Reference proteome</keyword>